<sequence length="321" mass="36321">MRKANTNNNNNNPHYYQNPNHFSVSSGNPHFTQNNRPAFQGGHHNQQRFPHSPERLHQDYKSLSKDEKLHYIHKEVENTDLLQRTLHLRFLPYYMLQSDLAALCKECGEYLRVRICGNNNNNNHQNNNNNNNGGGNNNWIYGFVEFRTVEGADNMMKKSGMLLPNPPCPGAPNTNNNNNNNKQPFLRLKCNAAKQPIVDRVFHDADIANNNPCIFGLGNFANKTLKDALDSYFNLKAKEKEKQQKMYHGNNTNRFYKSSPNTALPPHPNSGLHFGASPYTPNSTNNFLFPTPIVAGDGLSTPTRSTAGKMVNRYLLPAVIS</sequence>
<dbReference type="InterPro" id="IPR035979">
    <property type="entry name" value="RBD_domain_sf"/>
</dbReference>
<evidence type="ECO:0000313" key="2">
    <source>
        <dbReference type="EMBL" id="CAD2213911.1"/>
    </source>
</evidence>
<dbReference type="InterPro" id="IPR012677">
    <property type="entry name" value="Nucleotide-bd_a/b_plait_sf"/>
</dbReference>
<organism evidence="2 3">
    <name type="scientific">Angomonas deanei</name>
    <dbReference type="NCBI Taxonomy" id="59799"/>
    <lineage>
        <taxon>Eukaryota</taxon>
        <taxon>Discoba</taxon>
        <taxon>Euglenozoa</taxon>
        <taxon>Kinetoplastea</taxon>
        <taxon>Metakinetoplastina</taxon>
        <taxon>Trypanosomatida</taxon>
        <taxon>Trypanosomatidae</taxon>
        <taxon>Strigomonadinae</taxon>
        <taxon>Angomonas</taxon>
    </lineage>
</organism>
<protein>
    <recommendedName>
        <fullName evidence="4">RNA recognition motif. (A.k.a. RRM, RBD, or RNP domain)</fullName>
    </recommendedName>
</protein>
<dbReference type="Proteomes" id="UP000515908">
    <property type="component" value="Chromosome 02"/>
</dbReference>
<dbReference type="VEuPathDB" id="TriTrypDB:ADEAN_000135500"/>
<evidence type="ECO:0000256" key="1">
    <source>
        <dbReference type="SAM" id="MobiDB-lite"/>
    </source>
</evidence>
<dbReference type="EMBL" id="LR877146">
    <property type="protein sequence ID" value="CAD2213911.1"/>
    <property type="molecule type" value="Genomic_DNA"/>
</dbReference>
<proteinExistence type="predicted"/>
<keyword evidence="3" id="KW-1185">Reference proteome</keyword>
<feature type="region of interest" description="Disordered" evidence="1">
    <location>
        <begin position="1"/>
        <end position="53"/>
    </location>
</feature>
<dbReference type="GO" id="GO:0003676">
    <property type="term" value="F:nucleic acid binding"/>
    <property type="evidence" value="ECO:0007669"/>
    <property type="project" value="InterPro"/>
</dbReference>
<dbReference type="SUPFAM" id="SSF54928">
    <property type="entry name" value="RNA-binding domain, RBD"/>
    <property type="match status" value="1"/>
</dbReference>
<evidence type="ECO:0000313" key="3">
    <source>
        <dbReference type="Proteomes" id="UP000515908"/>
    </source>
</evidence>
<dbReference type="Gene3D" id="3.30.70.330">
    <property type="match status" value="1"/>
</dbReference>
<dbReference type="AlphaFoldDB" id="A0A7G2C413"/>
<gene>
    <name evidence="2" type="ORF">ADEAN_000135500</name>
</gene>
<accession>A0A7G2C413</accession>
<feature type="compositionally biased region" description="Polar residues" evidence="1">
    <location>
        <begin position="22"/>
        <end position="49"/>
    </location>
</feature>
<name>A0A7G2C413_9TRYP</name>
<dbReference type="CDD" id="cd00590">
    <property type="entry name" value="RRM_SF"/>
    <property type="match status" value="1"/>
</dbReference>
<feature type="compositionally biased region" description="Low complexity" evidence="1">
    <location>
        <begin position="1"/>
        <end position="21"/>
    </location>
</feature>
<evidence type="ECO:0008006" key="4">
    <source>
        <dbReference type="Google" id="ProtNLM"/>
    </source>
</evidence>
<reference evidence="2 3" key="1">
    <citation type="submission" date="2020-08" db="EMBL/GenBank/DDBJ databases">
        <authorList>
            <person name="Newling K."/>
            <person name="Davey J."/>
            <person name="Forrester S."/>
        </authorList>
    </citation>
    <scope>NUCLEOTIDE SEQUENCE [LARGE SCALE GENOMIC DNA]</scope>
    <source>
        <strain evidence="3">Crithidia deanei Carvalho (ATCC PRA-265)</strain>
    </source>
</reference>